<dbReference type="InParanoid" id="A0A6P5LRP2"/>
<name>A0A6P5LRP2_PHACI</name>
<evidence type="ECO:0000256" key="3">
    <source>
        <dbReference type="ARBA" id="ARBA00023319"/>
    </source>
</evidence>
<dbReference type="RefSeq" id="XP_020859853.1">
    <property type="nucleotide sequence ID" value="XM_021004194.1"/>
</dbReference>
<dbReference type="PANTHER" id="PTHR11738:SF157">
    <property type="entry name" value="T-CELL-INTERACTING, ACTIVATING RECEPTOR ON MYELOID CELLS PROTEIN 1"/>
    <property type="match status" value="1"/>
</dbReference>
<dbReference type="PROSITE" id="PS50835">
    <property type="entry name" value="IG_LIKE"/>
    <property type="match status" value="1"/>
</dbReference>
<dbReference type="SUPFAM" id="SSF48726">
    <property type="entry name" value="Immunoglobulin"/>
    <property type="match status" value="2"/>
</dbReference>
<organism evidence="6 7">
    <name type="scientific">Phascolarctos cinereus</name>
    <name type="common">Koala</name>
    <dbReference type="NCBI Taxonomy" id="38626"/>
    <lineage>
        <taxon>Eukaryota</taxon>
        <taxon>Metazoa</taxon>
        <taxon>Chordata</taxon>
        <taxon>Craniata</taxon>
        <taxon>Vertebrata</taxon>
        <taxon>Euteleostomi</taxon>
        <taxon>Mammalia</taxon>
        <taxon>Metatheria</taxon>
        <taxon>Diprotodontia</taxon>
        <taxon>Phascolarctidae</taxon>
        <taxon>Phascolarctos</taxon>
    </lineage>
</organism>
<dbReference type="GO" id="GO:0002764">
    <property type="term" value="P:immune response-regulating signaling pathway"/>
    <property type="evidence" value="ECO:0007669"/>
    <property type="project" value="TreeGrafter"/>
</dbReference>
<evidence type="ECO:0000256" key="4">
    <source>
        <dbReference type="SAM" id="SignalP"/>
    </source>
</evidence>
<keyword evidence="2" id="KW-1015">Disulfide bond</keyword>
<protein>
    <submittedName>
        <fullName evidence="7">Killer cell immunoglobulin-like receptor 2DS3</fullName>
    </submittedName>
</protein>
<dbReference type="InterPro" id="IPR050412">
    <property type="entry name" value="Ig-like_Receptors_ImmuneReg"/>
</dbReference>
<dbReference type="PANTHER" id="PTHR11738">
    <property type="entry name" value="MHC CLASS I NK CELL RECEPTOR"/>
    <property type="match status" value="1"/>
</dbReference>
<dbReference type="Gene3D" id="2.60.40.10">
    <property type="entry name" value="Immunoglobulins"/>
    <property type="match status" value="1"/>
</dbReference>
<evidence type="ECO:0000256" key="1">
    <source>
        <dbReference type="ARBA" id="ARBA00022729"/>
    </source>
</evidence>
<dbReference type="Proteomes" id="UP000515140">
    <property type="component" value="Unplaced"/>
</dbReference>
<dbReference type="AlphaFoldDB" id="A0A6P5LRP2"/>
<evidence type="ECO:0000256" key="2">
    <source>
        <dbReference type="ARBA" id="ARBA00023157"/>
    </source>
</evidence>
<evidence type="ECO:0000313" key="6">
    <source>
        <dbReference type="Proteomes" id="UP000515140"/>
    </source>
</evidence>
<keyword evidence="1 4" id="KW-0732">Signal</keyword>
<reference evidence="7" key="1">
    <citation type="submission" date="2025-08" db="UniProtKB">
        <authorList>
            <consortium name="RefSeq"/>
        </authorList>
    </citation>
    <scope>IDENTIFICATION</scope>
    <source>
        <tissue evidence="7">Spleen</tissue>
    </source>
</reference>
<feature type="domain" description="Ig-like" evidence="5">
    <location>
        <begin position="25"/>
        <end position="105"/>
    </location>
</feature>
<evidence type="ECO:0000259" key="5">
    <source>
        <dbReference type="PROSITE" id="PS50835"/>
    </source>
</evidence>
<proteinExistence type="predicted"/>
<gene>
    <name evidence="7" type="primary">LOC110220223</name>
</gene>
<dbReference type="InterPro" id="IPR013783">
    <property type="entry name" value="Ig-like_fold"/>
</dbReference>
<dbReference type="FunFam" id="2.60.40.10:FF:000049">
    <property type="entry name" value="Leukocyte immunoglobulin-like receptor subfamily B member 1"/>
    <property type="match status" value="1"/>
</dbReference>
<keyword evidence="3" id="KW-0393">Immunoglobulin domain</keyword>
<sequence>MMCLLLLWLYLDQGIMAQNGRFDKPLILAKPSSMVAPGTNVTLHCWMMESTLQEVTFTLWMVGRLANAQKQAEREAKFSLPSVSLDNAGSYICAYSEKGEPKRMSEASDILDLVVTGSFPKPSFLAHPSPNVVLGEHVVLRCTLPLPRLPDQTLPDGPARLQRFSGTECDVTLSGVSLRHQLRSVQGGRGDACWDRRLHPGRG</sequence>
<feature type="signal peptide" evidence="4">
    <location>
        <begin position="1"/>
        <end position="17"/>
    </location>
</feature>
<feature type="chain" id="PRO_5028222822" evidence="4">
    <location>
        <begin position="18"/>
        <end position="203"/>
    </location>
</feature>
<dbReference type="InterPro" id="IPR036179">
    <property type="entry name" value="Ig-like_dom_sf"/>
</dbReference>
<dbReference type="GeneID" id="110220223"/>
<dbReference type="KEGG" id="pcw:110220223"/>
<accession>A0A6P5LRP2</accession>
<dbReference type="GO" id="GO:0005886">
    <property type="term" value="C:plasma membrane"/>
    <property type="evidence" value="ECO:0007669"/>
    <property type="project" value="TreeGrafter"/>
</dbReference>
<evidence type="ECO:0000313" key="7">
    <source>
        <dbReference type="RefSeq" id="XP_020859853.1"/>
    </source>
</evidence>
<keyword evidence="6" id="KW-1185">Reference proteome</keyword>
<dbReference type="InterPro" id="IPR007110">
    <property type="entry name" value="Ig-like_dom"/>
</dbReference>